<keyword evidence="3" id="KW-1185">Reference proteome</keyword>
<feature type="domain" description="SGNH hydrolase-type esterase" evidence="1">
    <location>
        <begin position="6"/>
        <end position="171"/>
    </location>
</feature>
<gene>
    <name evidence="2" type="ORF">HQN85_05090</name>
</gene>
<dbReference type="InterPro" id="IPR051532">
    <property type="entry name" value="Ester_Hydrolysis_Enzymes"/>
</dbReference>
<dbReference type="InterPro" id="IPR013830">
    <property type="entry name" value="SGNH_hydro"/>
</dbReference>
<reference evidence="2 3" key="1">
    <citation type="submission" date="2020-05" db="EMBL/GenBank/DDBJ databases">
        <title>Description of Pedobacter foliorum sp. nov.</title>
        <authorList>
            <person name="Qi S."/>
            <person name="Carlier A."/>
            <person name="Cnockaert M."/>
            <person name="Vandamme P."/>
        </authorList>
    </citation>
    <scope>NUCLEOTIDE SEQUENCE [LARGE SCALE GENOMIC DNA]</scope>
    <source>
        <strain evidence="2 3">LMG 31300</strain>
    </source>
</reference>
<name>A0ABX2DCN8_9SPHI</name>
<evidence type="ECO:0000259" key="1">
    <source>
        <dbReference type="Pfam" id="PF13472"/>
    </source>
</evidence>
<dbReference type="CDD" id="cd01822">
    <property type="entry name" value="Lysophospholipase_L1_like"/>
    <property type="match status" value="1"/>
</dbReference>
<sequence>MKHVLFFGDSLTAGYGLKSPSTESFPALLAKKAVEEDHAFSYTNAGISGDTSATALQRLPGILKRNFDIFVLGIGANDILRGYTPQSMNANMEAIIQKIRINDHNTKIILLGMELPAWISHDRVSAYRDSYKNLAKKYELTFLPFLLEGVIGNRLLNLPDLVHPNAAGYKIIAQNVWPLLKSQL</sequence>
<dbReference type="PANTHER" id="PTHR30383:SF5">
    <property type="entry name" value="SGNH HYDROLASE-TYPE ESTERASE DOMAIN-CONTAINING PROTEIN"/>
    <property type="match status" value="1"/>
</dbReference>
<dbReference type="EMBL" id="JABMKV010000001">
    <property type="protein sequence ID" value="NQX31086.1"/>
    <property type="molecule type" value="Genomic_DNA"/>
</dbReference>
<dbReference type="RefSeq" id="WP_173269472.1">
    <property type="nucleotide sequence ID" value="NZ_JABMKV010000001.1"/>
</dbReference>
<dbReference type="InterPro" id="IPR036514">
    <property type="entry name" value="SGNH_hydro_sf"/>
</dbReference>
<proteinExistence type="predicted"/>
<evidence type="ECO:0000313" key="2">
    <source>
        <dbReference type="EMBL" id="NQX31086.1"/>
    </source>
</evidence>
<dbReference type="PROSITE" id="PS01098">
    <property type="entry name" value="LIPASE_GDSL_SER"/>
    <property type="match status" value="1"/>
</dbReference>
<dbReference type="InterPro" id="IPR008265">
    <property type="entry name" value="Lipase_GDSL_AS"/>
</dbReference>
<dbReference type="Proteomes" id="UP000762110">
    <property type="component" value="Unassembled WGS sequence"/>
</dbReference>
<dbReference type="SUPFAM" id="SSF52266">
    <property type="entry name" value="SGNH hydrolase"/>
    <property type="match status" value="1"/>
</dbReference>
<dbReference type="Pfam" id="PF13472">
    <property type="entry name" value="Lipase_GDSL_2"/>
    <property type="match status" value="1"/>
</dbReference>
<accession>A0ABX2DCN8</accession>
<organism evidence="2 3">
    <name type="scientific">Pedobacter boryungensis</name>
    <dbReference type="NCBI Taxonomy" id="869962"/>
    <lineage>
        <taxon>Bacteria</taxon>
        <taxon>Pseudomonadati</taxon>
        <taxon>Bacteroidota</taxon>
        <taxon>Sphingobacteriia</taxon>
        <taxon>Sphingobacteriales</taxon>
        <taxon>Sphingobacteriaceae</taxon>
        <taxon>Pedobacter</taxon>
    </lineage>
</organism>
<comment type="caution">
    <text evidence="2">The sequence shown here is derived from an EMBL/GenBank/DDBJ whole genome shotgun (WGS) entry which is preliminary data.</text>
</comment>
<evidence type="ECO:0000313" key="3">
    <source>
        <dbReference type="Proteomes" id="UP000762110"/>
    </source>
</evidence>
<dbReference type="PANTHER" id="PTHR30383">
    <property type="entry name" value="THIOESTERASE 1/PROTEASE 1/LYSOPHOSPHOLIPASE L1"/>
    <property type="match status" value="1"/>
</dbReference>
<dbReference type="Gene3D" id="3.40.50.1110">
    <property type="entry name" value="SGNH hydrolase"/>
    <property type="match status" value="1"/>
</dbReference>
<protein>
    <submittedName>
        <fullName evidence="2">Arylesterase</fullName>
    </submittedName>
</protein>